<dbReference type="SUPFAM" id="SSF53300">
    <property type="entry name" value="vWA-like"/>
    <property type="match status" value="1"/>
</dbReference>
<sequence>MPTLLIVVFDNSGSVVSPAGSDPLANRFAEVEYAFARVARKGKPHELGAVLHFDSPTTGDVPPLAIHRANLTRLRSGLQIPPDGAGSSALLPSLRQAVTLAEAYAEHEVTVVVLSDFLLLDANPTAALAELATFPGAVHAVVLGGYVTRDAFDRRITVTSVRREDPPGAVARVVFASLVKHRPGSLVYPEPG</sequence>
<proteinExistence type="predicted"/>
<dbReference type="Gene3D" id="3.40.50.410">
    <property type="entry name" value="von Willebrand factor, type A domain"/>
    <property type="match status" value="1"/>
</dbReference>
<comment type="caution">
    <text evidence="1">The sequence shown here is derived from an EMBL/GenBank/DDBJ whole genome shotgun (WGS) entry which is preliminary data.</text>
</comment>
<dbReference type="EMBL" id="QVNQ01000005">
    <property type="protein sequence ID" value="RFS84150.1"/>
    <property type="molecule type" value="Genomic_DNA"/>
</dbReference>
<dbReference type="InterPro" id="IPR036465">
    <property type="entry name" value="vWFA_dom_sf"/>
</dbReference>
<accession>A0A372GFL0</accession>
<reference evidence="1 2" key="1">
    <citation type="submission" date="2018-08" db="EMBL/GenBank/DDBJ databases">
        <title>Actinomadura spongicola sp. nov., isolated from marine sponge Leucetta chagosensis.</title>
        <authorList>
            <person name="Li L."/>
            <person name="Lin H.W."/>
        </authorList>
    </citation>
    <scope>NUCLEOTIDE SEQUENCE [LARGE SCALE GENOMIC DNA]</scope>
    <source>
        <strain evidence="1 2">LHW52907</strain>
    </source>
</reference>
<organism evidence="1 2">
    <name type="scientific">Actinomadura spongiicola</name>
    <dbReference type="NCBI Taxonomy" id="2303421"/>
    <lineage>
        <taxon>Bacteria</taxon>
        <taxon>Bacillati</taxon>
        <taxon>Actinomycetota</taxon>
        <taxon>Actinomycetes</taxon>
        <taxon>Streptosporangiales</taxon>
        <taxon>Thermomonosporaceae</taxon>
        <taxon>Actinomadura</taxon>
    </lineage>
</organism>
<dbReference type="AlphaFoldDB" id="A0A372GFL0"/>
<protein>
    <recommendedName>
        <fullName evidence="3">VWA domain-containing protein</fullName>
    </recommendedName>
</protein>
<keyword evidence="2" id="KW-1185">Reference proteome</keyword>
<evidence type="ECO:0000313" key="1">
    <source>
        <dbReference type="EMBL" id="RFS84150.1"/>
    </source>
</evidence>
<evidence type="ECO:0008006" key="3">
    <source>
        <dbReference type="Google" id="ProtNLM"/>
    </source>
</evidence>
<evidence type="ECO:0000313" key="2">
    <source>
        <dbReference type="Proteomes" id="UP000262882"/>
    </source>
</evidence>
<name>A0A372GFL0_9ACTN</name>
<gene>
    <name evidence="1" type="ORF">D0T12_18505</name>
</gene>
<dbReference type="Proteomes" id="UP000262882">
    <property type="component" value="Unassembled WGS sequence"/>
</dbReference>